<feature type="region of interest" description="Disordered" evidence="3">
    <location>
        <begin position="298"/>
        <end position="353"/>
    </location>
</feature>
<evidence type="ECO:0000256" key="2">
    <source>
        <dbReference type="PROSITE-ProRule" id="PRU01002"/>
    </source>
</evidence>
<reference evidence="5" key="1">
    <citation type="submission" date="2023-05" db="EMBL/GenBank/DDBJ databases">
        <title>Nepenthes gracilis genome sequencing.</title>
        <authorList>
            <person name="Fukushima K."/>
        </authorList>
    </citation>
    <scope>NUCLEOTIDE SEQUENCE</scope>
    <source>
        <strain evidence="5">SING2019-196</strain>
    </source>
</reference>
<dbReference type="Pfam" id="PF08879">
    <property type="entry name" value="WRC"/>
    <property type="match status" value="1"/>
</dbReference>
<evidence type="ECO:0000313" key="5">
    <source>
        <dbReference type="EMBL" id="GMH20102.1"/>
    </source>
</evidence>
<dbReference type="PROSITE" id="PS51667">
    <property type="entry name" value="WRC"/>
    <property type="match status" value="1"/>
</dbReference>
<evidence type="ECO:0000313" key="6">
    <source>
        <dbReference type="Proteomes" id="UP001279734"/>
    </source>
</evidence>
<feature type="compositionally biased region" description="Polar residues" evidence="3">
    <location>
        <begin position="37"/>
        <end position="56"/>
    </location>
</feature>
<dbReference type="InterPro" id="IPR014977">
    <property type="entry name" value="WRC_dom"/>
</dbReference>
<comment type="caution">
    <text evidence="5">The sequence shown here is derived from an EMBL/GenBank/DDBJ whole genome shotgun (WGS) entry which is preliminary data.</text>
</comment>
<comment type="caution">
    <text evidence="2">Lacks conserved residue(s) required for the propagation of feature annotation.</text>
</comment>
<dbReference type="PANTHER" id="PTHR34122:SF1">
    <property type="entry name" value="EXPRESSED PROTEIN"/>
    <property type="match status" value="1"/>
</dbReference>
<keyword evidence="1" id="KW-0539">Nucleus</keyword>
<protein>
    <recommendedName>
        <fullName evidence="4">WRC domain-containing protein</fullName>
    </recommendedName>
</protein>
<keyword evidence="6" id="KW-1185">Reference proteome</keyword>
<evidence type="ECO:0000256" key="1">
    <source>
        <dbReference type="ARBA" id="ARBA00023242"/>
    </source>
</evidence>
<feature type="region of interest" description="Disordered" evidence="3">
    <location>
        <begin position="190"/>
        <end position="240"/>
    </location>
</feature>
<organism evidence="5 6">
    <name type="scientific">Nepenthes gracilis</name>
    <name type="common">Slender pitcher plant</name>
    <dbReference type="NCBI Taxonomy" id="150966"/>
    <lineage>
        <taxon>Eukaryota</taxon>
        <taxon>Viridiplantae</taxon>
        <taxon>Streptophyta</taxon>
        <taxon>Embryophyta</taxon>
        <taxon>Tracheophyta</taxon>
        <taxon>Spermatophyta</taxon>
        <taxon>Magnoliopsida</taxon>
        <taxon>eudicotyledons</taxon>
        <taxon>Gunneridae</taxon>
        <taxon>Pentapetalae</taxon>
        <taxon>Caryophyllales</taxon>
        <taxon>Nepenthaceae</taxon>
        <taxon>Nepenthes</taxon>
    </lineage>
</organism>
<gene>
    <name evidence="5" type="ORF">Nepgr_021943</name>
</gene>
<feature type="domain" description="WRC" evidence="4">
    <location>
        <begin position="236"/>
        <end position="280"/>
    </location>
</feature>
<feature type="compositionally biased region" description="Basic and acidic residues" evidence="3">
    <location>
        <begin position="83"/>
        <end position="93"/>
    </location>
</feature>
<dbReference type="EMBL" id="BSYO01000021">
    <property type="protein sequence ID" value="GMH20102.1"/>
    <property type="molecule type" value="Genomic_DNA"/>
</dbReference>
<feature type="compositionally biased region" description="Acidic residues" evidence="3">
    <location>
        <begin position="191"/>
        <end position="200"/>
    </location>
</feature>
<dbReference type="AlphaFoldDB" id="A0AAD3T0W8"/>
<evidence type="ECO:0000256" key="3">
    <source>
        <dbReference type="SAM" id="MobiDB-lite"/>
    </source>
</evidence>
<dbReference type="Proteomes" id="UP001279734">
    <property type="component" value="Unassembled WGS sequence"/>
</dbReference>
<feature type="compositionally biased region" description="Low complexity" evidence="3">
    <location>
        <begin position="210"/>
        <end position="225"/>
    </location>
</feature>
<accession>A0AAD3T0W8</accession>
<dbReference type="PANTHER" id="PTHR34122">
    <property type="entry name" value="EXPRESSED PROTEIN-RELATED"/>
    <property type="match status" value="1"/>
</dbReference>
<name>A0AAD3T0W8_NEPGR</name>
<feature type="region of interest" description="Disordered" evidence="3">
    <location>
        <begin position="37"/>
        <end position="109"/>
    </location>
</feature>
<evidence type="ECO:0000259" key="4">
    <source>
        <dbReference type="PROSITE" id="PS51667"/>
    </source>
</evidence>
<proteinExistence type="predicted"/>
<sequence>MRIRKRQVPLPFSLLSPVSLSDPHLFIRLPVVQPASHPNANGISTHSQPSDYPTNTRSRDRDPRHMIGSESDSGVYPQANRPQKMELKGRLDFEGEDVEDEWREKEENTNDINKGRSILGAVANNEFPPPSFSASNAVRRWCHGDKTVPLKKRIRRENPVIICSVEIEEKTTTLSRMRCNISEKFLRCSDEGEDQEEKEDEKERRYTMHGGNSCRNNRNNSTSTGPTKKSKRGNTIMEGSRCSRMNGRGWRCCQPTLVGYSLCEHHLGKGRLRSMTSVHRCTSPSKISEQQLSVASCSLSSTGKRDGKAASAGGGGAQGEEDDHDDPDVDNVKKKKQQPPPLMMSSKKRGKLGMVKARSLSSLLDQTNKAVAVDNNGVNI</sequence>
<feature type="compositionally biased region" description="Acidic residues" evidence="3">
    <location>
        <begin position="319"/>
        <end position="329"/>
    </location>
</feature>
<feature type="compositionally biased region" description="Basic and acidic residues" evidence="3">
    <location>
        <begin position="57"/>
        <end position="67"/>
    </location>
</feature>